<dbReference type="GO" id="GO:0006826">
    <property type="term" value="P:iron ion transport"/>
    <property type="evidence" value="ECO:0007669"/>
    <property type="project" value="TreeGrafter"/>
</dbReference>
<feature type="transmembrane region" description="Helical" evidence="2">
    <location>
        <begin position="124"/>
        <end position="145"/>
    </location>
</feature>
<keyword evidence="2" id="KW-0472">Membrane</keyword>
<sequence>MELITARAHIQMADNMSTLEPHWGYVDRVLPCTKDAGSCEYLDAVYHTHDISMLYTFILWGVIGGLIVVISTLHFIKPSGKTTAKVGDSEIQSSAGISSRYYRAWRGTTATFRRHLLPESFVEFFGHVTRLQVLILAILLGYLLIFT</sequence>
<reference evidence="3" key="1">
    <citation type="submission" date="2020-10" db="EMBL/GenBank/DDBJ databases">
        <title>Genome Sequence of Monilinia vaccinii-corymbosi Sheds Light on Mummy Berry Disease Infection of Blueberry and Mating Type.</title>
        <authorList>
            <person name="Yow A.G."/>
            <person name="Zhang Y."/>
            <person name="Bansal K."/>
            <person name="Eacker S.M."/>
            <person name="Sullivan S."/>
            <person name="Liachko I."/>
            <person name="Cubeta M.A."/>
            <person name="Rollins J.A."/>
            <person name="Ashrafi H."/>
        </authorList>
    </citation>
    <scope>NUCLEOTIDE SEQUENCE</scope>
    <source>
        <strain evidence="3">RL-1</strain>
    </source>
</reference>
<dbReference type="PANTHER" id="PTHR32361:SF3">
    <property type="entry name" value="REDUCTASE, PUTATIVE (AFU_ORTHOLOGUE AFUA_6G13750)-RELATED"/>
    <property type="match status" value="1"/>
</dbReference>
<feature type="transmembrane region" description="Helical" evidence="2">
    <location>
        <begin position="54"/>
        <end position="76"/>
    </location>
</feature>
<evidence type="ECO:0000256" key="1">
    <source>
        <dbReference type="ARBA" id="ARBA00022448"/>
    </source>
</evidence>
<keyword evidence="2" id="KW-1133">Transmembrane helix</keyword>
<dbReference type="AlphaFoldDB" id="A0A8A3P5R9"/>
<organism evidence="3 4">
    <name type="scientific">Monilinia vaccinii-corymbosi</name>
    <dbReference type="NCBI Taxonomy" id="61207"/>
    <lineage>
        <taxon>Eukaryota</taxon>
        <taxon>Fungi</taxon>
        <taxon>Dikarya</taxon>
        <taxon>Ascomycota</taxon>
        <taxon>Pezizomycotina</taxon>
        <taxon>Leotiomycetes</taxon>
        <taxon>Helotiales</taxon>
        <taxon>Sclerotiniaceae</taxon>
        <taxon>Monilinia</taxon>
    </lineage>
</organism>
<accession>A0A8A3P5R9</accession>
<dbReference type="GO" id="GO:0000293">
    <property type="term" value="F:ferric-chelate reductase activity"/>
    <property type="evidence" value="ECO:0007669"/>
    <property type="project" value="TreeGrafter"/>
</dbReference>
<evidence type="ECO:0000313" key="3">
    <source>
        <dbReference type="EMBL" id="QSZ31734.1"/>
    </source>
</evidence>
<dbReference type="GO" id="GO:0005886">
    <property type="term" value="C:plasma membrane"/>
    <property type="evidence" value="ECO:0007669"/>
    <property type="project" value="TreeGrafter"/>
</dbReference>
<keyword evidence="1" id="KW-0813">Transport</keyword>
<dbReference type="GO" id="GO:0006879">
    <property type="term" value="P:intracellular iron ion homeostasis"/>
    <property type="evidence" value="ECO:0007669"/>
    <property type="project" value="TreeGrafter"/>
</dbReference>
<name>A0A8A3P5R9_9HELO</name>
<dbReference type="Proteomes" id="UP000672032">
    <property type="component" value="Chromosome 2"/>
</dbReference>
<dbReference type="EMBL" id="CP063406">
    <property type="protein sequence ID" value="QSZ31734.1"/>
    <property type="molecule type" value="Genomic_DNA"/>
</dbReference>
<keyword evidence="2" id="KW-0812">Transmembrane</keyword>
<dbReference type="GO" id="GO:0015677">
    <property type="term" value="P:copper ion import"/>
    <property type="evidence" value="ECO:0007669"/>
    <property type="project" value="TreeGrafter"/>
</dbReference>
<evidence type="ECO:0000313" key="4">
    <source>
        <dbReference type="Proteomes" id="UP000672032"/>
    </source>
</evidence>
<dbReference type="OrthoDB" id="167398at2759"/>
<evidence type="ECO:0000256" key="2">
    <source>
        <dbReference type="SAM" id="Phobius"/>
    </source>
</evidence>
<dbReference type="InterPro" id="IPR051410">
    <property type="entry name" value="Ferric/Cupric_Reductase"/>
</dbReference>
<keyword evidence="4" id="KW-1185">Reference proteome</keyword>
<proteinExistence type="predicted"/>
<dbReference type="PANTHER" id="PTHR32361">
    <property type="entry name" value="FERRIC/CUPRIC REDUCTASE TRANSMEMBRANE COMPONENT"/>
    <property type="match status" value="1"/>
</dbReference>
<gene>
    <name evidence="3" type="ORF">DSL72_001302</name>
</gene>
<protein>
    <submittedName>
        <fullName evidence="3">Uncharacterized protein</fullName>
    </submittedName>
</protein>